<dbReference type="AlphaFoldDB" id="A0A540V9W4"/>
<gene>
    <name evidence="1" type="ORF">FKY71_18155</name>
</gene>
<dbReference type="EMBL" id="VIFK01000465">
    <property type="protein sequence ID" value="TQE93549.1"/>
    <property type="molecule type" value="Genomic_DNA"/>
</dbReference>
<organism evidence="1 2">
    <name type="scientific">Spiribacter salinus</name>
    <dbReference type="NCBI Taxonomy" id="1335746"/>
    <lineage>
        <taxon>Bacteria</taxon>
        <taxon>Pseudomonadati</taxon>
        <taxon>Pseudomonadota</taxon>
        <taxon>Gammaproteobacteria</taxon>
        <taxon>Chromatiales</taxon>
        <taxon>Ectothiorhodospiraceae</taxon>
        <taxon>Spiribacter</taxon>
    </lineage>
</organism>
<comment type="caution">
    <text evidence="1">The sequence shown here is derived from an EMBL/GenBank/DDBJ whole genome shotgun (WGS) entry which is preliminary data.</text>
</comment>
<sequence>MSTPYGQGFYETVVKGVATVDEVELTLVQSGTPTSEVETDTTTVQASAGEIVWIPGQVTFQSVSTTFDAIRVRVRIDGDATWREVGVWEVGSQSPGGNNVTVSNVQTTQSSLPGFGRLATQDSTNNSHDFRYNILDGSTVRQSETFTRSIVGQTDGLTIGEVEIVRDGSEVQVDGGRIDVLIGGNDDQLTGALPFVDPNDTSTPTGSESFPTGATLTISETFIEFIQDN</sequence>
<reference evidence="1 2" key="1">
    <citation type="submission" date="2019-06" db="EMBL/GenBank/DDBJ databases">
        <title>Metagenome assembled Genome of Spiribacter salinus SL48-SHIP from the microbial mat of Salt Lake 48 (Novosibirsk region, Russia).</title>
        <authorList>
            <person name="Shipova A."/>
            <person name="Rozanov A.S."/>
            <person name="Bryanskaya A.V."/>
            <person name="Peltek S.E."/>
        </authorList>
    </citation>
    <scope>NUCLEOTIDE SEQUENCE [LARGE SCALE GENOMIC DNA]</scope>
    <source>
        <strain evidence="1">SL48-SHIP-2</strain>
    </source>
</reference>
<name>A0A540V9W4_9GAMM</name>
<dbReference type="Proteomes" id="UP000315400">
    <property type="component" value="Unassembled WGS sequence"/>
</dbReference>
<evidence type="ECO:0000313" key="1">
    <source>
        <dbReference type="EMBL" id="TQE93549.1"/>
    </source>
</evidence>
<accession>A0A540V9W4</accession>
<evidence type="ECO:0000313" key="2">
    <source>
        <dbReference type="Proteomes" id="UP000315400"/>
    </source>
</evidence>
<proteinExistence type="predicted"/>
<protein>
    <submittedName>
        <fullName evidence="1">Uncharacterized protein</fullName>
    </submittedName>
</protein>